<protein>
    <recommendedName>
        <fullName evidence="4">Transmembrane protein</fullName>
    </recommendedName>
</protein>
<feature type="transmembrane region" description="Helical" evidence="1">
    <location>
        <begin position="34"/>
        <end position="55"/>
    </location>
</feature>
<feature type="transmembrane region" description="Helical" evidence="1">
    <location>
        <begin position="6"/>
        <end position="27"/>
    </location>
</feature>
<dbReference type="EMBL" id="JAGTJS010000008">
    <property type="protein sequence ID" value="KAH7260075.1"/>
    <property type="molecule type" value="Genomic_DNA"/>
</dbReference>
<organism evidence="2 3">
    <name type="scientific">Fusarium solani</name>
    <name type="common">Filamentous fungus</name>
    <dbReference type="NCBI Taxonomy" id="169388"/>
    <lineage>
        <taxon>Eukaryota</taxon>
        <taxon>Fungi</taxon>
        <taxon>Dikarya</taxon>
        <taxon>Ascomycota</taxon>
        <taxon>Pezizomycotina</taxon>
        <taxon>Sordariomycetes</taxon>
        <taxon>Hypocreomycetidae</taxon>
        <taxon>Hypocreales</taxon>
        <taxon>Nectriaceae</taxon>
        <taxon>Fusarium</taxon>
        <taxon>Fusarium solani species complex</taxon>
    </lineage>
</organism>
<evidence type="ECO:0000313" key="2">
    <source>
        <dbReference type="EMBL" id="KAH7260075.1"/>
    </source>
</evidence>
<evidence type="ECO:0008006" key="4">
    <source>
        <dbReference type="Google" id="ProtNLM"/>
    </source>
</evidence>
<keyword evidence="1" id="KW-0812">Transmembrane</keyword>
<feature type="transmembrane region" description="Helical" evidence="1">
    <location>
        <begin position="75"/>
        <end position="96"/>
    </location>
</feature>
<keyword evidence="1" id="KW-1133">Transmembrane helix</keyword>
<sequence length="168" mass="19438">MGGCLDAFFSLSFFSSSINMCVCIYVFPLFPLPFSYPSFFLSSFLSFLLMMLMILEPRHQRTHVDLGWVDVVLRFYNFFSIFFGCIEHGALVGTGLRHKVRKESIRRWVGVDKDKMIKRKKARERERGFGKGNGIDMMFGQVFTQHWFLGRKNSGCLLSCLEGKTNTE</sequence>
<evidence type="ECO:0000256" key="1">
    <source>
        <dbReference type="SAM" id="Phobius"/>
    </source>
</evidence>
<dbReference type="AlphaFoldDB" id="A0A9P9HM38"/>
<proteinExistence type="predicted"/>
<comment type="caution">
    <text evidence="2">The sequence shown here is derived from an EMBL/GenBank/DDBJ whole genome shotgun (WGS) entry which is preliminary data.</text>
</comment>
<dbReference type="Proteomes" id="UP000736672">
    <property type="component" value="Unassembled WGS sequence"/>
</dbReference>
<name>A0A9P9HM38_FUSSL</name>
<reference evidence="2" key="1">
    <citation type="journal article" date="2021" name="Nat. Commun.">
        <title>Genetic determinants of endophytism in the Arabidopsis root mycobiome.</title>
        <authorList>
            <person name="Mesny F."/>
            <person name="Miyauchi S."/>
            <person name="Thiergart T."/>
            <person name="Pickel B."/>
            <person name="Atanasova L."/>
            <person name="Karlsson M."/>
            <person name="Huettel B."/>
            <person name="Barry K.W."/>
            <person name="Haridas S."/>
            <person name="Chen C."/>
            <person name="Bauer D."/>
            <person name="Andreopoulos W."/>
            <person name="Pangilinan J."/>
            <person name="LaButti K."/>
            <person name="Riley R."/>
            <person name="Lipzen A."/>
            <person name="Clum A."/>
            <person name="Drula E."/>
            <person name="Henrissat B."/>
            <person name="Kohler A."/>
            <person name="Grigoriev I.V."/>
            <person name="Martin F.M."/>
            <person name="Hacquard S."/>
        </authorList>
    </citation>
    <scope>NUCLEOTIDE SEQUENCE</scope>
    <source>
        <strain evidence="2">FSSC 5 MPI-SDFR-AT-0091</strain>
    </source>
</reference>
<accession>A0A9P9HM38</accession>
<evidence type="ECO:0000313" key="3">
    <source>
        <dbReference type="Proteomes" id="UP000736672"/>
    </source>
</evidence>
<keyword evidence="1" id="KW-0472">Membrane</keyword>
<keyword evidence="3" id="KW-1185">Reference proteome</keyword>
<gene>
    <name evidence="2" type="ORF">B0J15DRAFT_277431</name>
</gene>